<keyword evidence="3" id="KW-0677">Repeat</keyword>
<dbReference type="InterPro" id="IPR051476">
    <property type="entry name" value="Bac_ResReg_Asp_Phosphatase"/>
</dbReference>
<evidence type="ECO:0000256" key="3">
    <source>
        <dbReference type="ARBA" id="ARBA00022737"/>
    </source>
</evidence>
<dbReference type="Proteomes" id="UP000053097">
    <property type="component" value="Unassembled WGS sequence"/>
</dbReference>
<comment type="subcellular location">
    <subcellularLocation>
        <location evidence="1">Cytoplasm</location>
    </subcellularLocation>
</comment>
<dbReference type="GO" id="GO:0003341">
    <property type="term" value="P:cilium movement"/>
    <property type="evidence" value="ECO:0007669"/>
    <property type="project" value="TreeGrafter"/>
</dbReference>
<keyword evidence="4" id="KW-0802">TPR repeat</keyword>
<dbReference type="Gene3D" id="1.25.40.10">
    <property type="entry name" value="Tetratricopeptide repeat domain"/>
    <property type="match status" value="1"/>
</dbReference>
<comment type="function">
    <text evidence="6">Axonemal protein which is implicated in axonemal and/or peri-axonemal structure assembly and regulates flagellum assembly and beating and therefore sperm motility.</text>
</comment>
<keyword evidence="2" id="KW-0963">Cytoplasm</keyword>
<dbReference type="GO" id="GO:0005929">
    <property type="term" value="C:cilium"/>
    <property type="evidence" value="ECO:0007669"/>
    <property type="project" value="TreeGrafter"/>
</dbReference>
<sequence>MRKFDLKARVRAVQKDQPQNEKLSKIDFKIRGSERDLAGSKAIKTLAGARWHEMGKVKEELKAMLPTLKPSEVKRFHLPPHEAIIDELEEDGYKESAQYLRELFELDEETRKEAGPGTLIWKKPRLKENKDAMMRLKEGLMAFERAKDAGNLTSMATVFLDIALFFQAMTWEWWWLAERLYRSALVNAKLIRNDDQRMITLIRYLLGRFLFEQMQDTAESLVHLSVAREASQEKSWNASRITGRKEESLFRECNVLLYKILLVHAQQSDPGQPDVALKACTEALARAVDSGHREYMANALHELGKSQLRSGDVKSTLKSFSKLLAITKRIPDPEGICKAHLALASAYKLREVNDEVNTEKHLRLCREEATASKLPKELAQAHYCFGEYFLSKRRLDIATPHLETSFNLYNELDLHNDADKARTNAGVSKGQGVLDQYIDLVLRCGPADQKATLMLCQWKNRRSAFWTEKKLHTGKREKERETLKMNPDDLQSV</sequence>
<dbReference type="OMA" id="KMHLAAV"/>
<evidence type="ECO:0000256" key="4">
    <source>
        <dbReference type="ARBA" id="ARBA00022803"/>
    </source>
</evidence>
<protein>
    <recommendedName>
        <fullName evidence="5">Tetratricopeptide repeat protein 29</fullName>
    </recommendedName>
</protein>
<dbReference type="SUPFAM" id="SSF48452">
    <property type="entry name" value="TPR-like"/>
    <property type="match status" value="1"/>
</dbReference>
<dbReference type="AlphaFoldDB" id="A0A026WVX7"/>
<evidence type="ECO:0000313" key="7">
    <source>
        <dbReference type="EMBL" id="EZA59841.1"/>
    </source>
</evidence>
<dbReference type="PANTHER" id="PTHR46630">
    <property type="entry name" value="TETRATRICOPEPTIDE REPEAT PROTEIN 29"/>
    <property type="match status" value="1"/>
</dbReference>
<keyword evidence="8" id="KW-1185">Reference proteome</keyword>
<evidence type="ECO:0000256" key="5">
    <source>
        <dbReference type="ARBA" id="ARBA00040665"/>
    </source>
</evidence>
<evidence type="ECO:0000313" key="8">
    <source>
        <dbReference type="Proteomes" id="UP000053097"/>
    </source>
</evidence>
<dbReference type="InterPro" id="IPR011990">
    <property type="entry name" value="TPR-like_helical_dom_sf"/>
</dbReference>
<evidence type="ECO:0000256" key="1">
    <source>
        <dbReference type="ARBA" id="ARBA00004496"/>
    </source>
</evidence>
<evidence type="ECO:0000256" key="2">
    <source>
        <dbReference type="ARBA" id="ARBA00022490"/>
    </source>
</evidence>
<dbReference type="OrthoDB" id="7594656at2759"/>
<dbReference type="EMBL" id="KK107087">
    <property type="protein sequence ID" value="EZA59841.1"/>
    <property type="molecule type" value="Genomic_DNA"/>
</dbReference>
<organism evidence="7 8">
    <name type="scientific">Ooceraea biroi</name>
    <name type="common">Clonal raider ant</name>
    <name type="synonym">Cerapachys biroi</name>
    <dbReference type="NCBI Taxonomy" id="2015173"/>
    <lineage>
        <taxon>Eukaryota</taxon>
        <taxon>Metazoa</taxon>
        <taxon>Ecdysozoa</taxon>
        <taxon>Arthropoda</taxon>
        <taxon>Hexapoda</taxon>
        <taxon>Insecta</taxon>
        <taxon>Pterygota</taxon>
        <taxon>Neoptera</taxon>
        <taxon>Endopterygota</taxon>
        <taxon>Hymenoptera</taxon>
        <taxon>Apocrita</taxon>
        <taxon>Aculeata</taxon>
        <taxon>Formicoidea</taxon>
        <taxon>Formicidae</taxon>
        <taxon>Dorylinae</taxon>
        <taxon>Ooceraea</taxon>
    </lineage>
</organism>
<gene>
    <name evidence="7" type="ORF">X777_16043</name>
</gene>
<accession>A0A026WVX7</accession>
<dbReference type="PANTHER" id="PTHR46630:SF1">
    <property type="entry name" value="TETRATRICOPEPTIDE REPEAT PROTEIN 29"/>
    <property type="match status" value="1"/>
</dbReference>
<reference evidence="7 8" key="1">
    <citation type="journal article" date="2014" name="Curr. Biol.">
        <title>The genome of the clonal raider ant Cerapachys biroi.</title>
        <authorList>
            <person name="Oxley P.R."/>
            <person name="Ji L."/>
            <person name="Fetter-Pruneda I."/>
            <person name="McKenzie S.K."/>
            <person name="Li C."/>
            <person name="Hu H."/>
            <person name="Zhang G."/>
            <person name="Kronauer D.J."/>
        </authorList>
    </citation>
    <scope>NUCLEOTIDE SEQUENCE [LARGE SCALE GENOMIC DNA]</scope>
</reference>
<name>A0A026WVX7_OOCBI</name>
<dbReference type="GO" id="GO:0005737">
    <property type="term" value="C:cytoplasm"/>
    <property type="evidence" value="ECO:0007669"/>
    <property type="project" value="UniProtKB-SubCell"/>
</dbReference>
<proteinExistence type="predicted"/>
<evidence type="ECO:0000256" key="6">
    <source>
        <dbReference type="ARBA" id="ARBA00044739"/>
    </source>
</evidence>